<keyword evidence="4" id="KW-1185">Reference proteome</keyword>
<geneLocation type="plasmid" evidence="2 3">
    <name>p1</name>
</geneLocation>
<evidence type="ECO:0000313" key="4">
    <source>
        <dbReference type="Proteomes" id="UP001277471"/>
    </source>
</evidence>
<dbReference type="KEGG" id="abf:AMK58_20725"/>
<evidence type="ECO:0000313" key="3">
    <source>
        <dbReference type="Proteomes" id="UP000298774"/>
    </source>
</evidence>
<gene>
    <name evidence="2" type="ORF">D3868_16555</name>
    <name evidence="1" type="ORF">SIM66_12220</name>
</gene>
<protein>
    <submittedName>
        <fullName evidence="2">Uncharacterized protein</fullName>
    </submittedName>
</protein>
<dbReference type="Proteomes" id="UP000298774">
    <property type="component" value="Plasmid p1"/>
</dbReference>
<dbReference type="GeneID" id="56449198"/>
<evidence type="ECO:0000313" key="2">
    <source>
        <dbReference type="EMBL" id="QCO10687.1"/>
    </source>
</evidence>
<dbReference type="EMBL" id="CP032340">
    <property type="protein sequence ID" value="QCO10687.1"/>
    <property type="molecule type" value="Genomic_DNA"/>
</dbReference>
<evidence type="ECO:0000313" key="1">
    <source>
        <dbReference type="EMBL" id="MDX5951955.1"/>
    </source>
</evidence>
<accession>A0A0P0F483</accession>
<sequence length="272" mass="28790">MRSGRPNGGRGPDAALDLNTAFDRRDTLFTRAAEQMSDIVANPPSGPYAFDLLNGGIRELSSLMIRQLPLTTAREARLAHALCQEGIVEDTKALALGEGVALFLDRLQSAADHAGINPAAPPATDRDHALIRLERHVQAMAQARPGARDADLHRTLDAMAATPAQGLEGVLAKLRACRTAMADQGNRVDGVAPLLNDAVAVLERMALREAVARFDSAADAFEAAMPKALPSKPTERMLAAGAKAGSVALDAARRIYQAMASEFLSPRKGVGE</sequence>
<name>A0A0P0F483_AZOBR</name>
<reference evidence="1 4" key="2">
    <citation type="submission" date="2023-11" db="EMBL/GenBank/DDBJ databases">
        <title>MicrobeMod: A computational toolkit for identifying prokaryotic methylation and restriction-modification with nanopore sequencing.</title>
        <authorList>
            <person name="Crits-Christoph A."/>
            <person name="Kang S.C."/>
            <person name="Lee H."/>
            <person name="Ostrov N."/>
        </authorList>
    </citation>
    <scope>NUCLEOTIDE SEQUENCE [LARGE SCALE GENOMIC DNA]</scope>
    <source>
        <strain evidence="1 4">ATCC 29145</strain>
    </source>
</reference>
<dbReference type="Proteomes" id="UP001277471">
    <property type="component" value="Unassembled WGS sequence"/>
</dbReference>
<dbReference type="AlphaFoldDB" id="A0A0P0F483"/>
<keyword evidence="2" id="KW-0614">Plasmid</keyword>
<reference evidence="2 3" key="1">
    <citation type="submission" date="2018-09" db="EMBL/GenBank/DDBJ databases">
        <title>Whole genome based analysis of evolution and adaptive divergence in Indian and Brazilian strains of Azospirillum brasilense.</title>
        <authorList>
            <person name="Singh C."/>
            <person name="Tripathi A.K."/>
        </authorList>
    </citation>
    <scope>NUCLEOTIDE SEQUENCE [LARGE SCALE GENOMIC DNA]</scope>
    <source>
        <strain evidence="2 3">MTCC4038</strain>
        <plasmid evidence="2 3">p1</plasmid>
    </source>
</reference>
<dbReference type="EMBL" id="JAWXYC010000003">
    <property type="protein sequence ID" value="MDX5951955.1"/>
    <property type="molecule type" value="Genomic_DNA"/>
</dbReference>
<dbReference type="RefSeq" id="WP_035678165.1">
    <property type="nucleotide sequence ID" value="NZ_CP012915.1"/>
</dbReference>
<organism evidence="2 3">
    <name type="scientific">Azospirillum brasilense</name>
    <dbReference type="NCBI Taxonomy" id="192"/>
    <lineage>
        <taxon>Bacteria</taxon>
        <taxon>Pseudomonadati</taxon>
        <taxon>Pseudomonadota</taxon>
        <taxon>Alphaproteobacteria</taxon>
        <taxon>Rhodospirillales</taxon>
        <taxon>Azospirillaceae</taxon>
        <taxon>Azospirillum</taxon>
    </lineage>
</organism>
<proteinExistence type="predicted"/>